<reference evidence="1 2" key="1">
    <citation type="journal article" date="2021" name="Sci. Rep.">
        <title>Chromosome anchoring in Senegalese sole (Solea senegalensis) reveals sex-associated markers and genome rearrangements in flatfish.</title>
        <authorList>
            <person name="Guerrero-Cozar I."/>
            <person name="Gomez-Garrido J."/>
            <person name="Berbel C."/>
            <person name="Martinez-Blanch J.F."/>
            <person name="Alioto T."/>
            <person name="Claros M.G."/>
            <person name="Gagnaire P.A."/>
            <person name="Manchado M."/>
        </authorList>
    </citation>
    <scope>NUCLEOTIDE SEQUENCE [LARGE SCALE GENOMIC DNA]</scope>
    <source>
        <strain evidence="1">Sse05_10M</strain>
    </source>
</reference>
<protein>
    <recommendedName>
        <fullName evidence="3">Secreted protein</fullName>
    </recommendedName>
</protein>
<proteinExistence type="predicted"/>
<dbReference type="EMBL" id="JAGKHQ010000010">
    <property type="protein sequence ID" value="KAG7507283.1"/>
    <property type="molecule type" value="Genomic_DNA"/>
</dbReference>
<gene>
    <name evidence="1" type="ORF">JOB18_029846</name>
</gene>
<dbReference type="AlphaFoldDB" id="A0AAV6RRG7"/>
<accession>A0AAV6RRG7</accession>
<evidence type="ECO:0000313" key="2">
    <source>
        <dbReference type="Proteomes" id="UP000693946"/>
    </source>
</evidence>
<dbReference type="Proteomes" id="UP000693946">
    <property type="component" value="Linkage Group LG18"/>
</dbReference>
<keyword evidence="2" id="KW-1185">Reference proteome</keyword>
<sequence>MTTSVWRLLLFQRRATSHHLSACSVPLCWGVGGQLKFAANESHFVENSGKSPLENKFVQKWMNIPNSAELSCFRSLLRIKSFN</sequence>
<evidence type="ECO:0008006" key="3">
    <source>
        <dbReference type="Google" id="ProtNLM"/>
    </source>
</evidence>
<evidence type="ECO:0000313" key="1">
    <source>
        <dbReference type="EMBL" id="KAG7507283.1"/>
    </source>
</evidence>
<name>A0AAV6RRG7_SOLSE</name>
<comment type="caution">
    <text evidence="1">The sequence shown here is derived from an EMBL/GenBank/DDBJ whole genome shotgun (WGS) entry which is preliminary data.</text>
</comment>
<organism evidence="1 2">
    <name type="scientific">Solea senegalensis</name>
    <name type="common">Senegalese sole</name>
    <dbReference type="NCBI Taxonomy" id="28829"/>
    <lineage>
        <taxon>Eukaryota</taxon>
        <taxon>Metazoa</taxon>
        <taxon>Chordata</taxon>
        <taxon>Craniata</taxon>
        <taxon>Vertebrata</taxon>
        <taxon>Euteleostomi</taxon>
        <taxon>Actinopterygii</taxon>
        <taxon>Neopterygii</taxon>
        <taxon>Teleostei</taxon>
        <taxon>Neoteleostei</taxon>
        <taxon>Acanthomorphata</taxon>
        <taxon>Carangaria</taxon>
        <taxon>Pleuronectiformes</taxon>
        <taxon>Pleuronectoidei</taxon>
        <taxon>Soleidae</taxon>
        <taxon>Solea</taxon>
    </lineage>
</organism>